<organism evidence="1 2">
    <name type="scientific">Solanum commersonii</name>
    <name type="common">Commerson's wild potato</name>
    <name type="synonym">Commerson's nightshade</name>
    <dbReference type="NCBI Taxonomy" id="4109"/>
    <lineage>
        <taxon>Eukaryota</taxon>
        <taxon>Viridiplantae</taxon>
        <taxon>Streptophyta</taxon>
        <taxon>Embryophyta</taxon>
        <taxon>Tracheophyta</taxon>
        <taxon>Spermatophyta</taxon>
        <taxon>Magnoliopsida</taxon>
        <taxon>eudicotyledons</taxon>
        <taxon>Gunneridae</taxon>
        <taxon>Pentapetalae</taxon>
        <taxon>asterids</taxon>
        <taxon>lamiids</taxon>
        <taxon>Solanales</taxon>
        <taxon>Solanaceae</taxon>
        <taxon>Solanoideae</taxon>
        <taxon>Solaneae</taxon>
        <taxon>Solanum</taxon>
    </lineage>
</organism>
<protein>
    <submittedName>
        <fullName evidence="1">Uncharacterized protein</fullName>
    </submittedName>
</protein>
<reference evidence="1 2" key="1">
    <citation type="submission" date="2020-09" db="EMBL/GenBank/DDBJ databases">
        <title>De no assembly of potato wild relative species, Solanum commersonii.</title>
        <authorList>
            <person name="Cho K."/>
        </authorList>
    </citation>
    <scope>NUCLEOTIDE SEQUENCE [LARGE SCALE GENOMIC DNA]</scope>
    <source>
        <strain evidence="1">LZ3.2</strain>
        <tissue evidence="1">Leaf</tissue>
    </source>
</reference>
<proteinExistence type="predicted"/>
<sequence>MADLVMLDMVDFYVILVDCRTRVVKFQFPNESVIEWRSSSVVPKGRFLLYFKARKLVSKGCVYHLVRVNDSSVETTPIQSETQQKSKHKMLHVIPREEICHRMNDMPTFKANNIKGKLRNWSYKIDLEVLENVIKFNRCEASFAKEKVAYATGPSQKQGQQYQKITVSEPRMFTKVNPNAEIPQFHNLGSQILKKTWNIKPTTLLDQISPSGTDEIDGIHFRHLKL</sequence>
<comment type="caution">
    <text evidence="1">The sequence shown here is derived from an EMBL/GenBank/DDBJ whole genome shotgun (WGS) entry which is preliminary data.</text>
</comment>
<dbReference type="OrthoDB" id="437338at2759"/>
<dbReference type="EMBL" id="JACXVP010000011">
    <property type="protein sequence ID" value="KAG5576675.1"/>
    <property type="molecule type" value="Genomic_DNA"/>
</dbReference>
<accession>A0A9J5WL93</accession>
<keyword evidence="2" id="KW-1185">Reference proteome</keyword>
<evidence type="ECO:0000313" key="2">
    <source>
        <dbReference type="Proteomes" id="UP000824120"/>
    </source>
</evidence>
<dbReference type="AlphaFoldDB" id="A0A9J5WL93"/>
<evidence type="ECO:0000313" key="1">
    <source>
        <dbReference type="EMBL" id="KAG5576675.1"/>
    </source>
</evidence>
<gene>
    <name evidence="1" type="ORF">H5410_056809</name>
</gene>
<dbReference type="Proteomes" id="UP000824120">
    <property type="component" value="Chromosome 11"/>
</dbReference>
<name>A0A9J5WL93_SOLCO</name>